<dbReference type="PANTHER" id="PTHR35525">
    <property type="entry name" value="BLL6575 PROTEIN"/>
    <property type="match status" value="1"/>
</dbReference>
<gene>
    <name evidence="2" type="ORF">WCV65_05170</name>
</gene>
<evidence type="ECO:0000313" key="3">
    <source>
        <dbReference type="Proteomes" id="UP001377337"/>
    </source>
</evidence>
<proteinExistence type="predicted"/>
<dbReference type="EMBL" id="CP147407">
    <property type="protein sequence ID" value="WXB97870.1"/>
    <property type="molecule type" value="Genomic_DNA"/>
</dbReference>
<dbReference type="InterPro" id="IPR021005">
    <property type="entry name" value="Znf_CGNR"/>
</dbReference>
<evidence type="ECO:0000259" key="1">
    <source>
        <dbReference type="Pfam" id="PF11706"/>
    </source>
</evidence>
<dbReference type="Pfam" id="PF11706">
    <property type="entry name" value="zf-CGNR"/>
    <property type="match status" value="1"/>
</dbReference>
<sequence>MTHKPAPGSLEVLREYLNTWSIPNDTRKPAEAIRTQQDLTDFLDQQPLLKDLQGNVEEFKAFREDVRKSIETQEIDVLSPWMQYHPLYTVFVKEERAAKIMFKPEDEDKFVGIFLAIIAEVVSKGQWNRLKSCPDCRYVFYDHSKNGSKKWCSMYAGGSNGRACGTIDKVKRYRSRNQIST</sequence>
<dbReference type="RefSeq" id="WP_338780576.1">
    <property type="nucleotide sequence ID" value="NZ_CP147407.1"/>
</dbReference>
<reference evidence="2 3" key="1">
    <citation type="submission" date="2024-02" db="EMBL/GenBank/DDBJ databases">
        <title>Seven novel Bacillus-like species.</title>
        <authorList>
            <person name="Liu G."/>
        </authorList>
    </citation>
    <scope>NUCLEOTIDE SEQUENCE [LARGE SCALE GENOMIC DNA]</scope>
    <source>
        <strain evidence="2 3">FJAT-52054</strain>
    </source>
</reference>
<dbReference type="InterPro" id="IPR023286">
    <property type="entry name" value="ABATE_dom_sf"/>
</dbReference>
<feature type="domain" description="Zinc finger CGNR" evidence="1">
    <location>
        <begin position="129"/>
        <end position="176"/>
    </location>
</feature>
<dbReference type="Proteomes" id="UP001377337">
    <property type="component" value="Chromosome"/>
</dbReference>
<keyword evidence="3" id="KW-1185">Reference proteome</keyword>
<dbReference type="SUPFAM" id="SSF160904">
    <property type="entry name" value="Jann2411-like"/>
    <property type="match status" value="1"/>
</dbReference>
<accession>A0ABZ2NJR6</accession>
<organism evidence="2 3">
    <name type="scientific">Metabacillus sediminis</name>
    <dbReference type="NCBI Taxonomy" id="3117746"/>
    <lineage>
        <taxon>Bacteria</taxon>
        <taxon>Bacillati</taxon>
        <taxon>Bacillota</taxon>
        <taxon>Bacilli</taxon>
        <taxon>Bacillales</taxon>
        <taxon>Bacillaceae</taxon>
        <taxon>Metabacillus</taxon>
    </lineage>
</organism>
<name>A0ABZ2NJR6_9BACI</name>
<dbReference type="Gene3D" id="1.10.3300.10">
    <property type="entry name" value="Jann2411-like domain"/>
    <property type="match status" value="1"/>
</dbReference>
<dbReference type="InterPro" id="IPR010852">
    <property type="entry name" value="ABATE"/>
</dbReference>
<dbReference type="PANTHER" id="PTHR35525:SF3">
    <property type="entry name" value="BLL6575 PROTEIN"/>
    <property type="match status" value="1"/>
</dbReference>
<evidence type="ECO:0000313" key="2">
    <source>
        <dbReference type="EMBL" id="WXB97870.1"/>
    </source>
</evidence>
<protein>
    <submittedName>
        <fullName evidence="2">CGNR zinc finger domain-containing protein</fullName>
    </submittedName>
</protein>